<proteinExistence type="predicted"/>
<dbReference type="AlphaFoldDB" id="A0A4C1ZJH2"/>
<comment type="caution">
    <text evidence="1">The sequence shown here is derived from an EMBL/GenBank/DDBJ whole genome shotgun (WGS) entry which is preliminary data.</text>
</comment>
<dbReference type="OrthoDB" id="410155at2759"/>
<keyword evidence="2" id="KW-1185">Reference proteome</keyword>
<gene>
    <name evidence="1" type="ORF">EVAR_65193_1</name>
</gene>
<dbReference type="Proteomes" id="UP000299102">
    <property type="component" value="Unassembled WGS sequence"/>
</dbReference>
<organism evidence="1 2">
    <name type="scientific">Eumeta variegata</name>
    <name type="common">Bagworm moth</name>
    <name type="synonym">Eumeta japonica</name>
    <dbReference type="NCBI Taxonomy" id="151549"/>
    <lineage>
        <taxon>Eukaryota</taxon>
        <taxon>Metazoa</taxon>
        <taxon>Ecdysozoa</taxon>
        <taxon>Arthropoda</taxon>
        <taxon>Hexapoda</taxon>
        <taxon>Insecta</taxon>
        <taxon>Pterygota</taxon>
        <taxon>Neoptera</taxon>
        <taxon>Endopterygota</taxon>
        <taxon>Lepidoptera</taxon>
        <taxon>Glossata</taxon>
        <taxon>Ditrysia</taxon>
        <taxon>Tineoidea</taxon>
        <taxon>Psychidae</taxon>
        <taxon>Oiketicinae</taxon>
        <taxon>Eumeta</taxon>
    </lineage>
</organism>
<evidence type="ECO:0000313" key="1">
    <source>
        <dbReference type="EMBL" id="GBP87572.1"/>
    </source>
</evidence>
<dbReference type="EMBL" id="BGZK01001869">
    <property type="protein sequence ID" value="GBP87572.1"/>
    <property type="molecule type" value="Genomic_DNA"/>
</dbReference>
<evidence type="ECO:0000313" key="2">
    <source>
        <dbReference type="Proteomes" id="UP000299102"/>
    </source>
</evidence>
<reference evidence="1 2" key="1">
    <citation type="journal article" date="2019" name="Commun. Biol.">
        <title>The bagworm genome reveals a unique fibroin gene that provides high tensile strength.</title>
        <authorList>
            <person name="Kono N."/>
            <person name="Nakamura H."/>
            <person name="Ohtoshi R."/>
            <person name="Tomita M."/>
            <person name="Numata K."/>
            <person name="Arakawa K."/>
        </authorList>
    </citation>
    <scope>NUCLEOTIDE SEQUENCE [LARGE SCALE GENOMIC DNA]</scope>
</reference>
<name>A0A4C1ZJH2_EUMVA</name>
<protein>
    <submittedName>
        <fullName evidence="1">Uncharacterized protein</fullName>
    </submittedName>
</protein>
<accession>A0A4C1ZJH2</accession>
<sequence>MESRRASSFYHHPPTPTFYHNNVRYRPDILDIALMRDDIDNAIGALTSHITTVVENSSRKVPAKSDRKELPRDVIELIRIRMLLCVERANTQPVKIGPCACSAT</sequence>